<feature type="region of interest" description="Disordered" evidence="1">
    <location>
        <begin position="126"/>
        <end position="151"/>
    </location>
</feature>
<name>A0AB40BUX4_DIOCR</name>
<gene>
    <name evidence="3" type="primary">LOC120267324</name>
</gene>
<evidence type="ECO:0000256" key="1">
    <source>
        <dbReference type="SAM" id="MobiDB-lite"/>
    </source>
</evidence>
<dbReference type="RefSeq" id="XP_039130914.1">
    <property type="nucleotide sequence ID" value="XM_039274980.1"/>
</dbReference>
<feature type="region of interest" description="Disordered" evidence="1">
    <location>
        <begin position="1"/>
        <end position="20"/>
    </location>
</feature>
<keyword evidence="2" id="KW-1185">Reference proteome</keyword>
<reference evidence="3" key="1">
    <citation type="submission" date="2025-08" db="UniProtKB">
        <authorList>
            <consortium name="RefSeq"/>
        </authorList>
    </citation>
    <scope>IDENTIFICATION</scope>
</reference>
<dbReference type="GeneID" id="120267324"/>
<sequence>MEVSSIQINVDDEEQSLNDPSGELIEIDDEVVKVDGNPIFESEAMMKMMSLMKLRVVVNKLSTCSSKMRGKGCKGGSSYRGSSDSLHSIALDAPAQVTSAPNVLSQPLPPFVANACAGSSSSSASTPCASGGVTPNGEPTMHARDTPTSSMDCLPLTIDESRRPRIKLVNGMLHPSYVCARKITFIFKERMDENGYSWKNISKETKNFYWNEFQVD</sequence>
<dbReference type="Proteomes" id="UP001515500">
    <property type="component" value="Chromosome 8"/>
</dbReference>
<evidence type="ECO:0000313" key="3">
    <source>
        <dbReference type="RefSeq" id="XP_039130914.1"/>
    </source>
</evidence>
<protein>
    <submittedName>
        <fullName evidence="3">Uncharacterized protein LOC120267324</fullName>
    </submittedName>
</protein>
<dbReference type="AlphaFoldDB" id="A0AB40BUX4"/>
<evidence type="ECO:0000313" key="2">
    <source>
        <dbReference type="Proteomes" id="UP001515500"/>
    </source>
</evidence>
<accession>A0AB40BUX4</accession>
<organism evidence="2 3">
    <name type="scientific">Dioscorea cayennensis subsp. rotundata</name>
    <name type="common">White Guinea yam</name>
    <name type="synonym">Dioscorea rotundata</name>
    <dbReference type="NCBI Taxonomy" id="55577"/>
    <lineage>
        <taxon>Eukaryota</taxon>
        <taxon>Viridiplantae</taxon>
        <taxon>Streptophyta</taxon>
        <taxon>Embryophyta</taxon>
        <taxon>Tracheophyta</taxon>
        <taxon>Spermatophyta</taxon>
        <taxon>Magnoliopsida</taxon>
        <taxon>Liliopsida</taxon>
        <taxon>Dioscoreales</taxon>
        <taxon>Dioscoreaceae</taxon>
        <taxon>Dioscorea</taxon>
    </lineage>
</organism>
<proteinExistence type="predicted"/>